<gene>
    <name evidence="2" type="ORF">BJD16_15020</name>
</gene>
<evidence type="ECO:0000313" key="3">
    <source>
        <dbReference type="Proteomes" id="UP000179934"/>
    </source>
</evidence>
<reference evidence="2 3" key="1">
    <citation type="submission" date="2016-09" db="EMBL/GenBank/DDBJ databases">
        <title>Draft Genome Sequence of Aeromonas sobria Strain 08005, Isolated from Sick Rana catesbeiana.</title>
        <authorList>
            <person name="Yang Q."/>
        </authorList>
    </citation>
    <scope>NUCLEOTIDE SEQUENCE [LARGE SCALE GENOMIC DNA]</scope>
    <source>
        <strain evidence="2 3">08005</strain>
    </source>
</reference>
<organism evidence="2 3">
    <name type="scientific">Aeromonas sobria</name>
    <dbReference type="NCBI Taxonomy" id="646"/>
    <lineage>
        <taxon>Bacteria</taxon>
        <taxon>Pseudomonadati</taxon>
        <taxon>Pseudomonadota</taxon>
        <taxon>Gammaproteobacteria</taxon>
        <taxon>Aeromonadales</taxon>
        <taxon>Aeromonadaceae</taxon>
        <taxon>Aeromonas</taxon>
    </lineage>
</organism>
<keyword evidence="1" id="KW-0812">Transmembrane</keyword>
<protein>
    <submittedName>
        <fullName evidence="2">Uncharacterized protein</fullName>
    </submittedName>
</protein>
<dbReference type="EMBL" id="MKFU01000018">
    <property type="protein sequence ID" value="OHY91915.1"/>
    <property type="molecule type" value="Genomic_DNA"/>
</dbReference>
<evidence type="ECO:0000313" key="2">
    <source>
        <dbReference type="EMBL" id="OHY91915.1"/>
    </source>
</evidence>
<dbReference type="OrthoDB" id="6117248at2"/>
<comment type="caution">
    <text evidence="2">The sequence shown here is derived from an EMBL/GenBank/DDBJ whole genome shotgun (WGS) entry which is preliminary data.</text>
</comment>
<dbReference type="Pfam" id="PF19659">
    <property type="entry name" value="DUF6162"/>
    <property type="match status" value="1"/>
</dbReference>
<dbReference type="AlphaFoldDB" id="A0A1S2CTE1"/>
<sequence>MTGYRERVAPDNGRNENRWVAIFTIALLLCGVVGIWLRQEPATPVVQTLQLTPSARQQLTELTIALDEARFMASDGRWPALAAMAQAQIPPFHEGDWQELANGCWLGPRPGHADGRWLLSLPANAIFMAGEGVSGTPDCTTPIHWISMTP</sequence>
<evidence type="ECO:0000256" key="1">
    <source>
        <dbReference type="SAM" id="Phobius"/>
    </source>
</evidence>
<keyword evidence="1" id="KW-0472">Membrane</keyword>
<dbReference type="InterPro" id="IPR046160">
    <property type="entry name" value="DUF6162"/>
</dbReference>
<accession>A0A1S2CTE1</accession>
<proteinExistence type="predicted"/>
<dbReference type="Proteomes" id="UP000179934">
    <property type="component" value="Unassembled WGS sequence"/>
</dbReference>
<dbReference type="STRING" id="646.BJD16_15020"/>
<name>A0A1S2CTE1_AERSO</name>
<keyword evidence="1" id="KW-1133">Transmembrane helix</keyword>
<feature type="transmembrane region" description="Helical" evidence="1">
    <location>
        <begin position="20"/>
        <end position="37"/>
    </location>
</feature>